<comment type="caution">
    <text evidence="3">The sequence shown here is derived from an EMBL/GenBank/DDBJ whole genome shotgun (WGS) entry which is preliminary data.</text>
</comment>
<dbReference type="PANTHER" id="PTHR44145:SF3">
    <property type="entry name" value="DNAJ HOMOLOG SUBFAMILY A MEMBER 3, MITOCHONDRIAL"/>
    <property type="match status" value="1"/>
</dbReference>
<sequence length="108" mass="12410">MTRSSLRSIQTSRVCFKEDNYKILGVDKSTTPKDIKKAYYQLAKRWRPDTNKNDLVVAKKFQEVSEAYEVLSDESKRRQYDQFRSTADVAGSQGLSGFEGFHSSIDQC</sequence>
<dbReference type="SUPFAM" id="SSF46565">
    <property type="entry name" value="Chaperone J-domain"/>
    <property type="match status" value="1"/>
</dbReference>
<evidence type="ECO:0000256" key="1">
    <source>
        <dbReference type="ARBA" id="ARBA00023186"/>
    </source>
</evidence>
<dbReference type="InterPro" id="IPR036869">
    <property type="entry name" value="J_dom_sf"/>
</dbReference>
<dbReference type="InterPro" id="IPR051938">
    <property type="entry name" value="Apopto_cytoskel_mod"/>
</dbReference>
<proteinExistence type="predicted"/>
<dbReference type="Proteomes" id="UP001497444">
    <property type="component" value="Unassembled WGS sequence"/>
</dbReference>
<gene>
    <name evidence="3" type="ORF">CSSPJE1EN1_LOCUS25286</name>
</gene>
<accession>A0ABP0V6A4</accession>
<keyword evidence="1" id="KW-0143">Chaperone</keyword>
<dbReference type="PRINTS" id="PR00625">
    <property type="entry name" value="JDOMAIN"/>
</dbReference>
<feature type="domain" description="J" evidence="2">
    <location>
        <begin position="19"/>
        <end position="84"/>
    </location>
</feature>
<keyword evidence="4" id="KW-1185">Reference proteome</keyword>
<dbReference type="EMBL" id="CAXAQS010000066">
    <property type="protein sequence ID" value="CAK9249908.1"/>
    <property type="molecule type" value="Genomic_DNA"/>
</dbReference>
<protein>
    <recommendedName>
        <fullName evidence="2">J domain-containing protein</fullName>
    </recommendedName>
</protein>
<dbReference type="InterPro" id="IPR001623">
    <property type="entry name" value="DnaJ_domain"/>
</dbReference>
<reference evidence="3" key="1">
    <citation type="submission" date="2024-02" db="EMBL/GenBank/DDBJ databases">
        <authorList>
            <consortium name="ELIXIR-Norway"/>
            <consortium name="Elixir Norway"/>
        </authorList>
    </citation>
    <scope>NUCLEOTIDE SEQUENCE</scope>
</reference>
<evidence type="ECO:0000313" key="3">
    <source>
        <dbReference type="EMBL" id="CAK9249908.1"/>
    </source>
</evidence>
<dbReference type="PANTHER" id="PTHR44145">
    <property type="entry name" value="DNAJ HOMOLOG SUBFAMILY A MEMBER 3, MITOCHONDRIAL"/>
    <property type="match status" value="1"/>
</dbReference>
<dbReference type="Pfam" id="PF00226">
    <property type="entry name" value="DnaJ"/>
    <property type="match status" value="1"/>
</dbReference>
<dbReference type="CDD" id="cd06257">
    <property type="entry name" value="DnaJ"/>
    <property type="match status" value="1"/>
</dbReference>
<dbReference type="PROSITE" id="PS00636">
    <property type="entry name" value="DNAJ_1"/>
    <property type="match status" value="1"/>
</dbReference>
<name>A0ABP0V6A4_9BRYO</name>
<dbReference type="InterPro" id="IPR018253">
    <property type="entry name" value="DnaJ_domain_CS"/>
</dbReference>
<dbReference type="Gene3D" id="1.10.287.110">
    <property type="entry name" value="DnaJ domain"/>
    <property type="match status" value="1"/>
</dbReference>
<dbReference type="SMART" id="SM00271">
    <property type="entry name" value="DnaJ"/>
    <property type="match status" value="1"/>
</dbReference>
<dbReference type="PROSITE" id="PS50076">
    <property type="entry name" value="DNAJ_2"/>
    <property type="match status" value="1"/>
</dbReference>
<evidence type="ECO:0000259" key="2">
    <source>
        <dbReference type="PROSITE" id="PS50076"/>
    </source>
</evidence>
<evidence type="ECO:0000313" key="4">
    <source>
        <dbReference type="Proteomes" id="UP001497444"/>
    </source>
</evidence>
<organism evidence="3 4">
    <name type="scientific">Sphagnum jensenii</name>
    <dbReference type="NCBI Taxonomy" id="128206"/>
    <lineage>
        <taxon>Eukaryota</taxon>
        <taxon>Viridiplantae</taxon>
        <taxon>Streptophyta</taxon>
        <taxon>Embryophyta</taxon>
        <taxon>Bryophyta</taxon>
        <taxon>Sphagnophytina</taxon>
        <taxon>Sphagnopsida</taxon>
        <taxon>Sphagnales</taxon>
        <taxon>Sphagnaceae</taxon>
        <taxon>Sphagnum</taxon>
    </lineage>
</organism>